<feature type="coiled-coil region" evidence="1">
    <location>
        <begin position="72"/>
        <end position="139"/>
    </location>
</feature>
<evidence type="ECO:0000256" key="2">
    <source>
        <dbReference type="SAM" id="SignalP"/>
    </source>
</evidence>
<evidence type="ECO:0000313" key="4">
    <source>
        <dbReference type="Proteomes" id="UP000254848"/>
    </source>
</evidence>
<organism evidence="3 4">
    <name type="scientific">Enterobacillus tribolii</name>
    <dbReference type="NCBI Taxonomy" id="1487935"/>
    <lineage>
        <taxon>Bacteria</taxon>
        <taxon>Pseudomonadati</taxon>
        <taxon>Pseudomonadota</taxon>
        <taxon>Gammaproteobacteria</taxon>
        <taxon>Enterobacterales</taxon>
        <taxon>Hafniaceae</taxon>
        <taxon>Enterobacillus</taxon>
    </lineage>
</organism>
<evidence type="ECO:0000256" key="1">
    <source>
        <dbReference type="SAM" id="Coils"/>
    </source>
</evidence>
<dbReference type="SUPFAM" id="SSF161270">
    <property type="entry name" value="PspA lactotransferrin-binding region"/>
    <property type="match status" value="1"/>
</dbReference>
<keyword evidence="4" id="KW-1185">Reference proteome</keyword>
<dbReference type="OrthoDB" id="8689941at2"/>
<dbReference type="Pfam" id="PF06476">
    <property type="entry name" value="DUF1090"/>
    <property type="match status" value="1"/>
</dbReference>
<protein>
    <submittedName>
        <fullName evidence="3">Uncharacterized protein DUF1090</fullName>
    </submittedName>
</protein>
<keyword evidence="2" id="KW-0732">Signal</keyword>
<sequence length="144" mass="15805">MKFTKRTLLSIAMIAGLGTMSAAHAYEDCNAKRAALENQIRIAEQYGNYNKVMGLKKALANVNAYCTNDSVAKDAEKKVQKLENKIADKKADISEIKADLNKAKAKGDAKKVAKYQSKLTEKQAELKELQAELKAARAQLAAMK</sequence>
<evidence type="ECO:0000313" key="3">
    <source>
        <dbReference type="EMBL" id="RDK91037.1"/>
    </source>
</evidence>
<dbReference type="InterPro" id="IPR009468">
    <property type="entry name" value="DUF1090"/>
</dbReference>
<proteinExistence type="predicted"/>
<comment type="caution">
    <text evidence="3">The sequence shown here is derived from an EMBL/GenBank/DDBJ whole genome shotgun (WGS) entry which is preliminary data.</text>
</comment>
<name>A0A370QRI6_9GAMM</name>
<reference evidence="3 4" key="1">
    <citation type="submission" date="2018-07" db="EMBL/GenBank/DDBJ databases">
        <title>Genomic Encyclopedia of Type Strains, Phase IV (KMG-IV): sequencing the most valuable type-strain genomes for metagenomic binning, comparative biology and taxonomic classification.</title>
        <authorList>
            <person name="Goeker M."/>
        </authorList>
    </citation>
    <scope>NUCLEOTIDE SEQUENCE [LARGE SCALE GENOMIC DNA]</scope>
    <source>
        <strain evidence="3 4">DSM 103736</strain>
    </source>
</reference>
<dbReference type="Proteomes" id="UP000254848">
    <property type="component" value="Unassembled WGS sequence"/>
</dbReference>
<dbReference type="RefSeq" id="WP_115458848.1">
    <property type="nucleotide sequence ID" value="NZ_QRAP01000005.1"/>
</dbReference>
<keyword evidence="1" id="KW-0175">Coiled coil</keyword>
<accession>A0A370QRI6</accession>
<dbReference type="EMBL" id="QRAP01000005">
    <property type="protein sequence ID" value="RDK91037.1"/>
    <property type="molecule type" value="Genomic_DNA"/>
</dbReference>
<feature type="signal peptide" evidence="2">
    <location>
        <begin position="1"/>
        <end position="25"/>
    </location>
</feature>
<gene>
    <name evidence="3" type="ORF">C8D90_105325</name>
</gene>
<feature type="chain" id="PRO_5016670681" evidence="2">
    <location>
        <begin position="26"/>
        <end position="144"/>
    </location>
</feature>
<dbReference type="AlphaFoldDB" id="A0A370QRI6"/>